<keyword evidence="3" id="KW-1185">Reference proteome</keyword>
<reference evidence="2 3" key="2">
    <citation type="submission" date="2020-07" db="EMBL/GenBank/DDBJ databases">
        <title>Genome assembly of wild tea tree DASZ reveals pedigree and selection history of tea varieties.</title>
        <authorList>
            <person name="Zhang W."/>
        </authorList>
    </citation>
    <scope>NUCLEOTIDE SEQUENCE [LARGE SCALE GENOMIC DNA]</scope>
    <source>
        <strain evidence="3">cv. G240</strain>
        <tissue evidence="2">Leaf</tissue>
    </source>
</reference>
<dbReference type="Proteomes" id="UP000593564">
    <property type="component" value="Unassembled WGS sequence"/>
</dbReference>
<accession>A0A7J7HJU8</accession>
<dbReference type="AlphaFoldDB" id="A0A7J7HJU8"/>
<feature type="region of interest" description="Disordered" evidence="1">
    <location>
        <begin position="77"/>
        <end position="97"/>
    </location>
</feature>
<name>A0A7J7HJU8_CAMSI</name>
<evidence type="ECO:0000313" key="2">
    <source>
        <dbReference type="EMBL" id="KAF5952254.1"/>
    </source>
</evidence>
<evidence type="ECO:0000313" key="3">
    <source>
        <dbReference type="Proteomes" id="UP000593564"/>
    </source>
</evidence>
<sequence length="97" mass="11111">MTEVPFGLSSDLPLIMFLPMTKAKVWSCWGERWKGWTKKRHRFRSEINKKKNLCLAHQRVNVAKGLFGDKGKQTALARGKLGDRGKGSREGSLRIRK</sequence>
<reference evidence="3" key="1">
    <citation type="journal article" date="2020" name="Nat. Commun.">
        <title>Genome assembly of wild tea tree DASZ reveals pedigree and selection history of tea varieties.</title>
        <authorList>
            <person name="Zhang W."/>
            <person name="Zhang Y."/>
            <person name="Qiu H."/>
            <person name="Guo Y."/>
            <person name="Wan H."/>
            <person name="Zhang X."/>
            <person name="Scossa F."/>
            <person name="Alseekh S."/>
            <person name="Zhang Q."/>
            <person name="Wang P."/>
            <person name="Xu L."/>
            <person name="Schmidt M.H."/>
            <person name="Jia X."/>
            <person name="Li D."/>
            <person name="Zhu A."/>
            <person name="Guo F."/>
            <person name="Chen W."/>
            <person name="Ni D."/>
            <person name="Usadel B."/>
            <person name="Fernie A.R."/>
            <person name="Wen W."/>
        </authorList>
    </citation>
    <scope>NUCLEOTIDE SEQUENCE [LARGE SCALE GENOMIC DNA]</scope>
    <source>
        <strain evidence="3">cv. G240</strain>
    </source>
</reference>
<comment type="caution">
    <text evidence="2">The sequence shown here is derived from an EMBL/GenBank/DDBJ whole genome shotgun (WGS) entry which is preliminary data.</text>
</comment>
<gene>
    <name evidence="2" type="ORF">HYC85_010198</name>
</gene>
<organism evidence="2 3">
    <name type="scientific">Camellia sinensis</name>
    <name type="common">Tea plant</name>
    <name type="synonym">Thea sinensis</name>
    <dbReference type="NCBI Taxonomy" id="4442"/>
    <lineage>
        <taxon>Eukaryota</taxon>
        <taxon>Viridiplantae</taxon>
        <taxon>Streptophyta</taxon>
        <taxon>Embryophyta</taxon>
        <taxon>Tracheophyta</taxon>
        <taxon>Spermatophyta</taxon>
        <taxon>Magnoliopsida</taxon>
        <taxon>eudicotyledons</taxon>
        <taxon>Gunneridae</taxon>
        <taxon>Pentapetalae</taxon>
        <taxon>asterids</taxon>
        <taxon>Ericales</taxon>
        <taxon>Theaceae</taxon>
        <taxon>Camellia</taxon>
    </lineage>
</organism>
<evidence type="ECO:0000256" key="1">
    <source>
        <dbReference type="SAM" id="MobiDB-lite"/>
    </source>
</evidence>
<feature type="compositionally biased region" description="Basic and acidic residues" evidence="1">
    <location>
        <begin position="80"/>
        <end position="97"/>
    </location>
</feature>
<proteinExistence type="predicted"/>
<dbReference type="EMBL" id="JACBKZ010000004">
    <property type="protein sequence ID" value="KAF5952254.1"/>
    <property type="molecule type" value="Genomic_DNA"/>
</dbReference>
<protein>
    <submittedName>
        <fullName evidence="2">Uncharacterized protein</fullName>
    </submittedName>
</protein>